<evidence type="ECO:0000313" key="4">
    <source>
        <dbReference type="Proteomes" id="UP000799436"/>
    </source>
</evidence>
<feature type="compositionally biased region" description="Basic and acidic residues" evidence="1">
    <location>
        <begin position="24"/>
        <end position="37"/>
    </location>
</feature>
<feature type="compositionally biased region" description="Basic and acidic residues" evidence="1">
    <location>
        <begin position="78"/>
        <end position="95"/>
    </location>
</feature>
<keyword evidence="2" id="KW-0732">Signal</keyword>
<name>A0A6G1LLG8_9PEZI</name>
<sequence>MVNKSTILVGALAASAIAAPAALDTRKPADDLDDKQGFAEGGVHEPLWVNKILGHSEHNQEREAEAPTFSSKLFGIGPHHERDAEPERSGKEEVKGSGLPERGYADRWTGGGIHPGPAGTKSEPSKPGAAGRGGWCVMM</sequence>
<gene>
    <name evidence="3" type="ORF">EJ03DRAFT_371103</name>
</gene>
<feature type="chain" id="PRO_5026184741" evidence="2">
    <location>
        <begin position="23"/>
        <end position="139"/>
    </location>
</feature>
<reference evidence="3" key="1">
    <citation type="journal article" date="2020" name="Stud. Mycol.">
        <title>101 Dothideomycetes genomes: a test case for predicting lifestyles and emergence of pathogens.</title>
        <authorList>
            <person name="Haridas S."/>
            <person name="Albert R."/>
            <person name="Binder M."/>
            <person name="Bloem J."/>
            <person name="Labutti K."/>
            <person name="Salamov A."/>
            <person name="Andreopoulos B."/>
            <person name="Baker S."/>
            <person name="Barry K."/>
            <person name="Bills G."/>
            <person name="Bluhm B."/>
            <person name="Cannon C."/>
            <person name="Castanera R."/>
            <person name="Culley D."/>
            <person name="Daum C."/>
            <person name="Ezra D."/>
            <person name="Gonzalez J."/>
            <person name="Henrissat B."/>
            <person name="Kuo A."/>
            <person name="Liang C."/>
            <person name="Lipzen A."/>
            <person name="Lutzoni F."/>
            <person name="Magnuson J."/>
            <person name="Mondo S."/>
            <person name="Nolan M."/>
            <person name="Ohm R."/>
            <person name="Pangilinan J."/>
            <person name="Park H.-J."/>
            <person name="Ramirez L."/>
            <person name="Alfaro M."/>
            <person name="Sun H."/>
            <person name="Tritt A."/>
            <person name="Yoshinaga Y."/>
            <person name="Zwiers L.-H."/>
            <person name="Turgeon B."/>
            <person name="Goodwin S."/>
            <person name="Spatafora J."/>
            <person name="Crous P."/>
            <person name="Grigoriev I."/>
        </authorList>
    </citation>
    <scope>NUCLEOTIDE SEQUENCE</scope>
    <source>
        <strain evidence="3">CBS 116005</strain>
    </source>
</reference>
<keyword evidence="4" id="KW-1185">Reference proteome</keyword>
<feature type="region of interest" description="Disordered" evidence="1">
    <location>
        <begin position="19"/>
        <end position="41"/>
    </location>
</feature>
<evidence type="ECO:0000256" key="1">
    <source>
        <dbReference type="SAM" id="MobiDB-lite"/>
    </source>
</evidence>
<feature type="compositionally biased region" description="Gly residues" evidence="1">
    <location>
        <begin position="130"/>
        <end position="139"/>
    </location>
</feature>
<evidence type="ECO:0000313" key="3">
    <source>
        <dbReference type="EMBL" id="KAF2773706.1"/>
    </source>
</evidence>
<proteinExistence type="predicted"/>
<evidence type="ECO:0000256" key="2">
    <source>
        <dbReference type="SAM" id="SignalP"/>
    </source>
</evidence>
<protein>
    <submittedName>
        <fullName evidence="3">Uncharacterized protein</fullName>
    </submittedName>
</protein>
<accession>A0A6G1LLG8</accession>
<organism evidence="3 4">
    <name type="scientific">Teratosphaeria nubilosa</name>
    <dbReference type="NCBI Taxonomy" id="161662"/>
    <lineage>
        <taxon>Eukaryota</taxon>
        <taxon>Fungi</taxon>
        <taxon>Dikarya</taxon>
        <taxon>Ascomycota</taxon>
        <taxon>Pezizomycotina</taxon>
        <taxon>Dothideomycetes</taxon>
        <taxon>Dothideomycetidae</taxon>
        <taxon>Mycosphaerellales</taxon>
        <taxon>Teratosphaeriaceae</taxon>
        <taxon>Teratosphaeria</taxon>
    </lineage>
</organism>
<dbReference type="AlphaFoldDB" id="A0A6G1LLG8"/>
<dbReference type="Proteomes" id="UP000799436">
    <property type="component" value="Unassembled WGS sequence"/>
</dbReference>
<feature type="region of interest" description="Disordered" evidence="1">
    <location>
        <begin position="58"/>
        <end position="139"/>
    </location>
</feature>
<dbReference type="OrthoDB" id="10379170at2759"/>
<feature type="signal peptide" evidence="2">
    <location>
        <begin position="1"/>
        <end position="22"/>
    </location>
</feature>
<dbReference type="EMBL" id="ML995810">
    <property type="protein sequence ID" value="KAF2773706.1"/>
    <property type="molecule type" value="Genomic_DNA"/>
</dbReference>